<feature type="chain" id="PRO_5045800815" description="Small secreted domain DUF320" evidence="2">
    <location>
        <begin position="26"/>
        <end position="161"/>
    </location>
</feature>
<dbReference type="RefSeq" id="WP_274201451.1">
    <property type="nucleotide sequence ID" value="NZ_JAQZAO010000006.1"/>
</dbReference>
<feature type="region of interest" description="Disordered" evidence="1">
    <location>
        <begin position="27"/>
        <end position="61"/>
    </location>
</feature>
<evidence type="ECO:0000256" key="1">
    <source>
        <dbReference type="SAM" id="MobiDB-lite"/>
    </source>
</evidence>
<accession>A0ABT5SVP3</accession>
<feature type="compositionally biased region" description="Polar residues" evidence="1">
    <location>
        <begin position="50"/>
        <end position="61"/>
    </location>
</feature>
<name>A0ABT5SVP3_9PSEU</name>
<comment type="caution">
    <text evidence="3">The sequence shown here is derived from an EMBL/GenBank/DDBJ whole genome shotgun (WGS) entry which is preliminary data.</text>
</comment>
<evidence type="ECO:0000313" key="3">
    <source>
        <dbReference type="EMBL" id="MDD7966927.1"/>
    </source>
</evidence>
<keyword evidence="4" id="KW-1185">Reference proteome</keyword>
<evidence type="ECO:0000313" key="4">
    <source>
        <dbReference type="Proteomes" id="UP001300763"/>
    </source>
</evidence>
<gene>
    <name evidence="3" type="ORF">PGB27_16445</name>
</gene>
<feature type="region of interest" description="Disordered" evidence="1">
    <location>
        <begin position="82"/>
        <end position="131"/>
    </location>
</feature>
<feature type="compositionally biased region" description="Basic and acidic residues" evidence="1">
    <location>
        <begin position="101"/>
        <end position="122"/>
    </location>
</feature>
<proteinExistence type="predicted"/>
<organism evidence="3 4">
    <name type="scientific">Actinomycetospora lemnae</name>
    <dbReference type="NCBI Taxonomy" id="3019891"/>
    <lineage>
        <taxon>Bacteria</taxon>
        <taxon>Bacillati</taxon>
        <taxon>Actinomycetota</taxon>
        <taxon>Actinomycetes</taxon>
        <taxon>Pseudonocardiales</taxon>
        <taxon>Pseudonocardiaceae</taxon>
        <taxon>Actinomycetospora</taxon>
    </lineage>
</organism>
<feature type="signal peptide" evidence="2">
    <location>
        <begin position="1"/>
        <end position="25"/>
    </location>
</feature>
<reference evidence="3 4" key="1">
    <citation type="submission" date="2023-02" db="EMBL/GenBank/DDBJ databases">
        <title>Genome sequencing required for Actinomycetospora new species description.</title>
        <authorList>
            <person name="Saimee Y."/>
            <person name="Duangmal K."/>
        </authorList>
    </citation>
    <scope>NUCLEOTIDE SEQUENCE [LARGE SCALE GENOMIC DNA]</scope>
    <source>
        <strain evidence="3 4">DW7H6</strain>
    </source>
</reference>
<dbReference type="Proteomes" id="UP001300763">
    <property type="component" value="Unassembled WGS sequence"/>
</dbReference>
<dbReference type="EMBL" id="JAQZAO010000006">
    <property type="protein sequence ID" value="MDD7966927.1"/>
    <property type="molecule type" value="Genomic_DNA"/>
</dbReference>
<sequence length="161" mass="16767">MLKKAGIVVLGATAGMLSLAPLASAGEAGHHHDEDRSHSSSSDCGASAVQGGQANTGNQLVGVNNTNVQAPINQLGVLSSLDSDCDDDEGRHHGGRHHHKGGDDHDHDHDRDRDRDRDDDGGGARAVQRGQLNTGDQLIGINNTNVQVPINQLGILSNIDG</sequence>
<protein>
    <recommendedName>
        <fullName evidence="5">Small secreted domain DUF320</fullName>
    </recommendedName>
</protein>
<feature type="compositionally biased region" description="Basic and acidic residues" evidence="1">
    <location>
        <begin position="28"/>
        <end position="38"/>
    </location>
</feature>
<evidence type="ECO:0008006" key="5">
    <source>
        <dbReference type="Google" id="ProtNLM"/>
    </source>
</evidence>
<evidence type="ECO:0000256" key="2">
    <source>
        <dbReference type="SAM" id="SignalP"/>
    </source>
</evidence>
<keyword evidence="2" id="KW-0732">Signal</keyword>